<accession>A0A7Y0E1V5</accession>
<dbReference type="CDD" id="cd06185">
    <property type="entry name" value="PDR_like"/>
    <property type="match status" value="1"/>
</dbReference>
<sequence>METLTLMVRRKRRVADGIFEFELAHADGAALPPFTAGAHIPVETPGGAMRHYSLSNDPSDRNRYVIAVKLETEGRGGSRGMVEEVAEGDILTVQPPENDFPLEEAGDYLLIAGGIGVTPILSMARDLTRRGKPFRLVYCTRTKEQAAYLDELTSGTLSGEVIIHHDGGDPDRVYDFWDLLEAPSRTHIYCCGPKPLMEEIRGMTGHWPPAAVHFEDFKPVDIFRAEDVAFDVTLSKSGKTVSVPVGHTILDALRAADVHVASSCESGTCGTCKTRYLSGDVDHRDMVLMPEEKDGYIMLCVSRATGELVLDL</sequence>
<protein>
    <submittedName>
        <fullName evidence="9">Oxidoreductase</fullName>
    </submittedName>
</protein>
<name>A0A7Y0E1V5_9PROT</name>
<evidence type="ECO:0000256" key="5">
    <source>
        <dbReference type="ARBA" id="ARBA00023004"/>
    </source>
</evidence>
<dbReference type="GO" id="GO:0016491">
    <property type="term" value="F:oxidoreductase activity"/>
    <property type="evidence" value="ECO:0007669"/>
    <property type="project" value="UniProtKB-KW"/>
</dbReference>
<dbReference type="Gene3D" id="3.10.20.30">
    <property type="match status" value="1"/>
</dbReference>
<dbReference type="Proteomes" id="UP000539372">
    <property type="component" value="Unassembled WGS sequence"/>
</dbReference>
<dbReference type="Gene3D" id="2.40.30.10">
    <property type="entry name" value="Translation factors"/>
    <property type="match status" value="1"/>
</dbReference>
<dbReference type="PROSITE" id="PS51085">
    <property type="entry name" value="2FE2S_FER_2"/>
    <property type="match status" value="1"/>
</dbReference>
<keyword evidence="1" id="KW-0285">Flavoprotein</keyword>
<dbReference type="InterPro" id="IPR039261">
    <property type="entry name" value="FNR_nucleotide-bd"/>
</dbReference>
<dbReference type="InterPro" id="IPR017927">
    <property type="entry name" value="FAD-bd_FR_type"/>
</dbReference>
<dbReference type="EMBL" id="JABBNT010000004">
    <property type="protein sequence ID" value="NMM45674.1"/>
    <property type="molecule type" value="Genomic_DNA"/>
</dbReference>
<dbReference type="GO" id="GO:0046872">
    <property type="term" value="F:metal ion binding"/>
    <property type="evidence" value="ECO:0007669"/>
    <property type="project" value="UniProtKB-KW"/>
</dbReference>
<dbReference type="PROSITE" id="PS00197">
    <property type="entry name" value="2FE2S_FER_1"/>
    <property type="match status" value="1"/>
</dbReference>
<dbReference type="SUPFAM" id="SSF54292">
    <property type="entry name" value="2Fe-2S ferredoxin-like"/>
    <property type="match status" value="1"/>
</dbReference>
<keyword evidence="2" id="KW-0001">2Fe-2S</keyword>
<dbReference type="InterPro" id="IPR012675">
    <property type="entry name" value="Beta-grasp_dom_sf"/>
</dbReference>
<evidence type="ECO:0000259" key="7">
    <source>
        <dbReference type="PROSITE" id="PS51085"/>
    </source>
</evidence>
<dbReference type="InterPro" id="IPR001433">
    <property type="entry name" value="OxRdtase_FAD/NAD-bd"/>
</dbReference>
<keyword evidence="4" id="KW-0560">Oxidoreductase</keyword>
<dbReference type="Pfam" id="PF00175">
    <property type="entry name" value="NAD_binding_1"/>
    <property type="match status" value="1"/>
</dbReference>
<evidence type="ECO:0000256" key="2">
    <source>
        <dbReference type="ARBA" id="ARBA00022714"/>
    </source>
</evidence>
<dbReference type="InterPro" id="IPR006058">
    <property type="entry name" value="2Fe2S_fd_BS"/>
</dbReference>
<dbReference type="Pfam" id="PF00111">
    <property type="entry name" value="Fer2"/>
    <property type="match status" value="1"/>
</dbReference>
<dbReference type="InterPro" id="IPR017938">
    <property type="entry name" value="Riboflavin_synthase-like_b-brl"/>
</dbReference>
<evidence type="ECO:0000256" key="1">
    <source>
        <dbReference type="ARBA" id="ARBA00022630"/>
    </source>
</evidence>
<keyword evidence="6" id="KW-0411">Iron-sulfur</keyword>
<feature type="domain" description="2Fe-2S ferredoxin-type" evidence="7">
    <location>
        <begin position="230"/>
        <end position="312"/>
    </location>
</feature>
<evidence type="ECO:0000256" key="4">
    <source>
        <dbReference type="ARBA" id="ARBA00023002"/>
    </source>
</evidence>
<dbReference type="PRINTS" id="PR00409">
    <property type="entry name" value="PHDIOXRDTASE"/>
</dbReference>
<evidence type="ECO:0000256" key="3">
    <source>
        <dbReference type="ARBA" id="ARBA00022723"/>
    </source>
</evidence>
<keyword evidence="5" id="KW-0408">Iron</keyword>
<dbReference type="CDD" id="cd00207">
    <property type="entry name" value="fer2"/>
    <property type="match status" value="1"/>
</dbReference>
<keyword evidence="10" id="KW-1185">Reference proteome</keyword>
<keyword evidence="3" id="KW-0479">Metal-binding</keyword>
<dbReference type="PROSITE" id="PS51384">
    <property type="entry name" value="FAD_FR"/>
    <property type="match status" value="1"/>
</dbReference>
<dbReference type="InterPro" id="IPR036010">
    <property type="entry name" value="2Fe-2S_ferredoxin-like_sf"/>
</dbReference>
<dbReference type="GO" id="GO:0051537">
    <property type="term" value="F:2 iron, 2 sulfur cluster binding"/>
    <property type="evidence" value="ECO:0007669"/>
    <property type="project" value="UniProtKB-KW"/>
</dbReference>
<dbReference type="InterPro" id="IPR001041">
    <property type="entry name" value="2Fe-2S_ferredoxin-type"/>
</dbReference>
<feature type="domain" description="FAD-binding FR-type" evidence="8">
    <location>
        <begin position="1"/>
        <end position="103"/>
    </location>
</feature>
<evidence type="ECO:0000259" key="8">
    <source>
        <dbReference type="PROSITE" id="PS51384"/>
    </source>
</evidence>
<proteinExistence type="predicted"/>
<dbReference type="SUPFAM" id="SSF52343">
    <property type="entry name" value="Ferredoxin reductase-like, C-terminal NADP-linked domain"/>
    <property type="match status" value="1"/>
</dbReference>
<gene>
    <name evidence="9" type="ORF">HH303_14350</name>
</gene>
<organism evidence="9 10">
    <name type="scientific">Pacificispira spongiicola</name>
    <dbReference type="NCBI Taxonomy" id="2729598"/>
    <lineage>
        <taxon>Bacteria</taxon>
        <taxon>Pseudomonadati</taxon>
        <taxon>Pseudomonadota</taxon>
        <taxon>Alphaproteobacteria</taxon>
        <taxon>Rhodospirillales</taxon>
        <taxon>Rhodospirillaceae</taxon>
        <taxon>Pacificispira</taxon>
    </lineage>
</organism>
<comment type="caution">
    <text evidence="9">The sequence shown here is derived from an EMBL/GenBank/DDBJ whole genome shotgun (WGS) entry which is preliminary data.</text>
</comment>
<dbReference type="Gene3D" id="3.40.50.80">
    <property type="entry name" value="Nucleotide-binding domain of ferredoxin-NADP reductase (FNR) module"/>
    <property type="match status" value="1"/>
</dbReference>
<dbReference type="AlphaFoldDB" id="A0A7Y0E1V5"/>
<dbReference type="InterPro" id="IPR050415">
    <property type="entry name" value="MRET"/>
</dbReference>
<dbReference type="RefSeq" id="WP_169626062.1">
    <property type="nucleotide sequence ID" value="NZ_JABBNT010000004.1"/>
</dbReference>
<evidence type="ECO:0000313" key="10">
    <source>
        <dbReference type="Proteomes" id="UP000539372"/>
    </source>
</evidence>
<reference evidence="9 10" key="1">
    <citation type="submission" date="2020-04" db="EMBL/GenBank/DDBJ databases">
        <title>Rhodospirillaceae bacterium KN72 isolated from deep sea.</title>
        <authorList>
            <person name="Zhang D.-C."/>
        </authorList>
    </citation>
    <scope>NUCLEOTIDE SEQUENCE [LARGE SCALE GENOMIC DNA]</scope>
    <source>
        <strain evidence="9 10">KN72</strain>
    </source>
</reference>
<evidence type="ECO:0000313" key="9">
    <source>
        <dbReference type="EMBL" id="NMM45674.1"/>
    </source>
</evidence>
<dbReference type="SUPFAM" id="SSF63380">
    <property type="entry name" value="Riboflavin synthase domain-like"/>
    <property type="match status" value="1"/>
</dbReference>
<evidence type="ECO:0000256" key="6">
    <source>
        <dbReference type="ARBA" id="ARBA00023014"/>
    </source>
</evidence>
<dbReference type="PANTHER" id="PTHR47354:SF1">
    <property type="entry name" value="CARNITINE MONOOXYGENASE REDUCTASE SUBUNIT"/>
    <property type="match status" value="1"/>
</dbReference>
<dbReference type="PANTHER" id="PTHR47354">
    <property type="entry name" value="NADH OXIDOREDUCTASE HCR"/>
    <property type="match status" value="1"/>
</dbReference>